<feature type="domain" description="VRR-NUC" evidence="4">
    <location>
        <begin position="8"/>
        <end position="111"/>
    </location>
</feature>
<accession>A0ABR7HH86</accession>
<dbReference type="Pfam" id="PF08774">
    <property type="entry name" value="VRR_NUC"/>
    <property type="match status" value="1"/>
</dbReference>
<evidence type="ECO:0000256" key="1">
    <source>
        <dbReference type="ARBA" id="ARBA00001946"/>
    </source>
</evidence>
<evidence type="ECO:0000313" key="5">
    <source>
        <dbReference type="EMBL" id="MBC5712558.1"/>
    </source>
</evidence>
<dbReference type="InterPro" id="IPR011856">
    <property type="entry name" value="tRNA_endonuc-like_dom_sf"/>
</dbReference>
<name>A0ABR7HH86_9FIRM</name>
<evidence type="ECO:0000313" key="6">
    <source>
        <dbReference type="Proteomes" id="UP000634672"/>
    </source>
</evidence>
<dbReference type="Gene3D" id="3.40.1350.10">
    <property type="match status" value="1"/>
</dbReference>
<gene>
    <name evidence="5" type="ORF">H8S75_32180</name>
</gene>
<dbReference type="EMBL" id="JACOPB010000053">
    <property type="protein sequence ID" value="MBC5712558.1"/>
    <property type="molecule type" value="Genomic_DNA"/>
</dbReference>
<dbReference type="Proteomes" id="UP000634672">
    <property type="component" value="Unassembled WGS sequence"/>
</dbReference>
<dbReference type="InterPro" id="IPR014883">
    <property type="entry name" value="VRR_NUC"/>
</dbReference>
<comment type="caution">
    <text evidence="5">The sequence shown here is derived from an EMBL/GenBank/DDBJ whole genome shotgun (WGS) entry which is preliminary data.</text>
</comment>
<dbReference type="SMART" id="SM00990">
    <property type="entry name" value="VRR_NUC"/>
    <property type="match status" value="1"/>
</dbReference>
<proteinExistence type="predicted"/>
<protein>
    <submittedName>
        <fullName evidence="5">VRR-NUC domain-containing protein</fullName>
    </submittedName>
</protein>
<dbReference type="RefSeq" id="WP_187024950.1">
    <property type="nucleotide sequence ID" value="NZ_JACOPB010000053.1"/>
</dbReference>
<organism evidence="5 6">
    <name type="scientific">Hungatella hominis</name>
    <dbReference type="NCBI Taxonomy" id="2763050"/>
    <lineage>
        <taxon>Bacteria</taxon>
        <taxon>Bacillati</taxon>
        <taxon>Bacillota</taxon>
        <taxon>Clostridia</taxon>
        <taxon>Lachnospirales</taxon>
        <taxon>Lachnospiraceae</taxon>
        <taxon>Hungatella</taxon>
    </lineage>
</organism>
<sequence length="145" mass="16390">MTRGNVLRSEGTEQEKVISWCYYHEPQYPDLKWIYHCPNGGSRNKTEAVNLKRQGVKSGVPDLHLPVSRSRYIGLYIELKYNKGRLQPSQIEWLNGLQAVGHFTCTCYGFDNAIKIIEEYINLSAGTEMSVPNGAILKQEGNGIV</sequence>
<keyword evidence="6" id="KW-1185">Reference proteome</keyword>
<keyword evidence="2" id="KW-0540">Nuclease</keyword>
<comment type="cofactor">
    <cofactor evidence="1">
        <name>Mg(2+)</name>
        <dbReference type="ChEBI" id="CHEBI:18420"/>
    </cofactor>
</comment>
<evidence type="ECO:0000259" key="4">
    <source>
        <dbReference type="SMART" id="SM00990"/>
    </source>
</evidence>
<evidence type="ECO:0000256" key="2">
    <source>
        <dbReference type="ARBA" id="ARBA00022722"/>
    </source>
</evidence>
<reference evidence="5 6" key="1">
    <citation type="submission" date="2020-08" db="EMBL/GenBank/DDBJ databases">
        <title>Genome public.</title>
        <authorList>
            <person name="Liu C."/>
            <person name="Sun Q."/>
        </authorList>
    </citation>
    <scope>NUCLEOTIDE SEQUENCE [LARGE SCALE GENOMIC DNA]</scope>
    <source>
        <strain evidence="5 6">NSJ-66</strain>
    </source>
</reference>
<keyword evidence="3" id="KW-0378">Hydrolase</keyword>
<evidence type="ECO:0000256" key="3">
    <source>
        <dbReference type="ARBA" id="ARBA00022801"/>
    </source>
</evidence>